<dbReference type="Proteomes" id="UP000323242">
    <property type="component" value="Unassembled WGS sequence"/>
</dbReference>
<dbReference type="SUPFAM" id="SSF69118">
    <property type="entry name" value="AhpD-like"/>
    <property type="match status" value="1"/>
</dbReference>
<dbReference type="InterPro" id="IPR004675">
    <property type="entry name" value="AhpD_core"/>
</dbReference>
<reference evidence="2 3" key="1">
    <citation type="submission" date="2019-08" db="EMBL/GenBank/DDBJ databases">
        <title>Draft genome for granaticin producer strain Streptomyces parvus C05.</title>
        <authorList>
            <person name="Gonzalez-Pimentel J.L."/>
        </authorList>
    </citation>
    <scope>NUCLEOTIDE SEQUENCE [LARGE SCALE GENOMIC DNA]</scope>
    <source>
        <strain evidence="2 3">C05</strain>
    </source>
</reference>
<accession>A0A5D4JCG8</accession>
<comment type="caution">
    <text evidence="2">The sequence shown here is derived from an EMBL/GenBank/DDBJ whole genome shotgun (WGS) entry which is preliminary data.</text>
</comment>
<organism evidence="2 3">
    <name type="scientific">Streptomyces parvus</name>
    <dbReference type="NCBI Taxonomy" id="66428"/>
    <lineage>
        <taxon>Bacteria</taxon>
        <taxon>Bacillati</taxon>
        <taxon>Actinomycetota</taxon>
        <taxon>Actinomycetes</taxon>
        <taxon>Kitasatosporales</taxon>
        <taxon>Streptomycetaceae</taxon>
        <taxon>Streptomyces</taxon>
    </lineage>
</organism>
<gene>
    <name evidence="2" type="ORF">FY004_17810</name>
</gene>
<dbReference type="AlphaFoldDB" id="A0A5D4JCG8"/>
<keyword evidence="3" id="KW-1185">Reference proteome</keyword>
<evidence type="ECO:0000313" key="3">
    <source>
        <dbReference type="Proteomes" id="UP000323242"/>
    </source>
</evidence>
<proteinExistence type="predicted"/>
<dbReference type="GO" id="GO:0051920">
    <property type="term" value="F:peroxiredoxin activity"/>
    <property type="evidence" value="ECO:0007669"/>
    <property type="project" value="InterPro"/>
</dbReference>
<dbReference type="Pfam" id="PF02627">
    <property type="entry name" value="CMD"/>
    <property type="match status" value="1"/>
</dbReference>
<protein>
    <submittedName>
        <fullName evidence="2">DNA-binding protein</fullName>
    </submittedName>
</protein>
<dbReference type="InterPro" id="IPR029032">
    <property type="entry name" value="AhpD-like"/>
</dbReference>
<dbReference type="NCBIfam" id="TIGR00778">
    <property type="entry name" value="ahpD_dom"/>
    <property type="match status" value="1"/>
</dbReference>
<dbReference type="InterPro" id="IPR003779">
    <property type="entry name" value="CMD-like"/>
</dbReference>
<keyword evidence="2" id="KW-0238">DNA-binding</keyword>
<name>A0A5D4JCG8_9ACTN</name>
<dbReference type="GO" id="GO:0003677">
    <property type="term" value="F:DNA binding"/>
    <property type="evidence" value="ECO:0007669"/>
    <property type="project" value="UniProtKB-KW"/>
</dbReference>
<dbReference type="RefSeq" id="WP_109195589.1">
    <property type="nucleotide sequence ID" value="NZ_VSZQ01000089.1"/>
</dbReference>
<evidence type="ECO:0000313" key="2">
    <source>
        <dbReference type="EMBL" id="TYR63257.1"/>
    </source>
</evidence>
<evidence type="ECO:0000259" key="1">
    <source>
        <dbReference type="Pfam" id="PF02627"/>
    </source>
</evidence>
<dbReference type="EMBL" id="VSZQ01000089">
    <property type="protein sequence ID" value="TYR63257.1"/>
    <property type="molecule type" value="Genomic_DNA"/>
</dbReference>
<dbReference type="Gene3D" id="1.20.1290.10">
    <property type="entry name" value="AhpD-like"/>
    <property type="match status" value="1"/>
</dbReference>
<feature type="domain" description="Carboxymuconolactone decarboxylase-like" evidence="1">
    <location>
        <begin position="51"/>
        <end position="94"/>
    </location>
</feature>
<sequence length="325" mass="34341">MTSPFRFTSPEPFDRTTGTTAAVHAQVTRDFGIEGALPFVALSPAPDLMAGAWALMRESLLSGHASRTEKELVTYGVSLANRCPFCVGAHTLLLYAGGDPELAGALARGERPADPGHAQLLAWGQDMRKSAPFPADEAPEFVGSALAFHFINRIVSALIDEESVSGGADPDELLDSEAGRALVRAVRGRPEPGLSLPLLGTEGPWPAWAADTPVGAAFGALRSAAHAGAGLLEERDAAFVRESVAAWDGFSPLPLSGEGLPDRAERPGARLALLAARAPYRITDEDVKAWWVEPYTDHCLVHLVAFGAMLAVERVAEEFTGAARA</sequence>